<accession>I3TSI8</accession>
<keyword evidence="4" id="KW-0808">Transferase</keyword>
<dbReference type="PATRIC" id="fig|1110502.3.peg.3976"/>
<dbReference type="Gene3D" id="3.40.50.2000">
    <property type="entry name" value="Glycogen Phosphorylase B"/>
    <property type="match status" value="2"/>
</dbReference>
<dbReference type="EMBL" id="CP003237">
    <property type="protein sequence ID" value="AFK55726.1"/>
    <property type="molecule type" value="Genomic_DNA"/>
</dbReference>
<evidence type="ECO:0000259" key="2">
    <source>
        <dbReference type="Pfam" id="PF00534"/>
    </source>
</evidence>
<geneLocation type="plasmid" evidence="4 5">
    <name>pTM1</name>
</geneLocation>
<evidence type="ECO:0000259" key="3">
    <source>
        <dbReference type="Pfam" id="PF13439"/>
    </source>
</evidence>
<dbReference type="PANTHER" id="PTHR46401:SF8">
    <property type="entry name" value="BLL6006 PROTEIN"/>
    <property type="match status" value="1"/>
</dbReference>
<keyword evidence="4" id="KW-0614">Plasmid</keyword>
<feature type="domain" description="Glycosyltransferase subfamily 4-like N-terminal" evidence="3">
    <location>
        <begin position="17"/>
        <end position="193"/>
    </location>
</feature>
<evidence type="ECO:0000313" key="4">
    <source>
        <dbReference type="EMBL" id="AFK55726.1"/>
    </source>
</evidence>
<dbReference type="Pfam" id="PF13439">
    <property type="entry name" value="Glyco_transf_4"/>
    <property type="match status" value="1"/>
</dbReference>
<evidence type="ECO:0000256" key="1">
    <source>
        <dbReference type="SAM" id="MobiDB-lite"/>
    </source>
</evidence>
<dbReference type="InterPro" id="IPR001296">
    <property type="entry name" value="Glyco_trans_1"/>
</dbReference>
<dbReference type="HOGENOM" id="CLU_775479_0_0_5"/>
<proteinExistence type="predicted"/>
<feature type="domain" description="Glycosyl transferase family 1" evidence="2">
    <location>
        <begin position="261"/>
        <end position="347"/>
    </location>
</feature>
<organism evidence="4 5">
    <name type="scientific">Tistrella mobilis (strain KA081020-065)</name>
    <dbReference type="NCBI Taxonomy" id="1110502"/>
    <lineage>
        <taxon>Bacteria</taxon>
        <taxon>Pseudomonadati</taxon>
        <taxon>Pseudomonadota</taxon>
        <taxon>Alphaproteobacteria</taxon>
        <taxon>Geminicoccales</taxon>
        <taxon>Geminicoccaceae</taxon>
        <taxon>Tistrella</taxon>
    </lineage>
</organism>
<dbReference type="Proteomes" id="UP000005258">
    <property type="component" value="Plasmid pTM1"/>
</dbReference>
<sequence length="390" mass="40353">MRTLSPPLNLVITTDAVGGVWRYALDLAGTLKGRALAVADDAPQVVEPLLIGLGPRPSEAQRDEAYEAGVALDWIDRPLDWQVEGPEALSESGRALAAAVTAAGADLVQVNNPPLLPFLSPHLPRIAAAHSCLSTWWQAVRGETPPLNLAWHGAATARGLAAADAVISPSHAFAAAMTAIYGALPDLAVVPNAAVPVMAGRKRQVALAAARWWDPAKNLTVLDAAAEGALWPVEIAGPLEGPGSSGSGGAGSGGAGPRPVHVTHLGSLPNRALRARMAEAAIFVSLALYEPFGLSVLEAAGAGAALVLSDIPTHRELWDDCACFVDPHDPHAVRDALDGLVRDPAALGRMGLLATTRAATFSHARQADAMLAVYARVLARHTADRGDAVP</sequence>
<dbReference type="SUPFAM" id="SSF53756">
    <property type="entry name" value="UDP-Glycosyltransferase/glycogen phosphorylase"/>
    <property type="match status" value="1"/>
</dbReference>
<gene>
    <name evidence="4" type="ordered locus">TMO_a0323</name>
</gene>
<dbReference type="InterPro" id="IPR028098">
    <property type="entry name" value="Glyco_trans_4-like_N"/>
</dbReference>
<name>I3TSI8_TISMK</name>
<dbReference type="Pfam" id="PF00534">
    <property type="entry name" value="Glycos_transf_1"/>
    <property type="match status" value="1"/>
</dbReference>
<feature type="region of interest" description="Disordered" evidence="1">
    <location>
        <begin position="241"/>
        <end position="261"/>
    </location>
</feature>
<protein>
    <submittedName>
        <fullName evidence="4">Glycosyl transferase, group 1</fullName>
    </submittedName>
</protein>
<reference evidence="4 5" key="1">
    <citation type="journal article" date="2012" name="J. Am. Chem. Soc.">
        <title>Bacterial biosynthesis and maturation of the didemnin anti-cancer agents.</title>
        <authorList>
            <person name="Xu Y."/>
            <person name="Kersten R.D."/>
            <person name="Nam S.J."/>
            <person name="Lu L."/>
            <person name="Al-Suwailem A.M."/>
            <person name="Zheng H."/>
            <person name="Fenical W."/>
            <person name="Dorrestein P.C."/>
            <person name="Moore B.S."/>
            <person name="Qian P.Y."/>
        </authorList>
    </citation>
    <scope>NUCLEOTIDE SEQUENCE [LARGE SCALE GENOMIC DNA]</scope>
    <source>
        <strain evidence="5">KA081020-065</strain>
        <plasmid evidence="4">pTM1</plasmid>
    </source>
</reference>
<feature type="compositionally biased region" description="Gly residues" evidence="1">
    <location>
        <begin position="243"/>
        <end position="256"/>
    </location>
</feature>
<keyword evidence="5" id="KW-1185">Reference proteome</keyword>
<dbReference type="AlphaFoldDB" id="I3TSI8"/>
<dbReference type="KEGG" id="tmo:TMO_a0323"/>
<evidence type="ECO:0000313" key="5">
    <source>
        <dbReference type="Proteomes" id="UP000005258"/>
    </source>
</evidence>
<dbReference type="PANTHER" id="PTHR46401">
    <property type="entry name" value="GLYCOSYLTRANSFERASE WBBK-RELATED"/>
    <property type="match status" value="1"/>
</dbReference>
<dbReference type="RefSeq" id="WP_014747403.1">
    <property type="nucleotide sequence ID" value="NC_017957.2"/>
</dbReference>
<dbReference type="GO" id="GO:0016757">
    <property type="term" value="F:glycosyltransferase activity"/>
    <property type="evidence" value="ECO:0007669"/>
    <property type="project" value="InterPro"/>
</dbReference>